<dbReference type="EMBL" id="MKQR01000013">
    <property type="protein sequence ID" value="OLR92906.1"/>
    <property type="molecule type" value="Genomic_DNA"/>
</dbReference>
<evidence type="ECO:0000313" key="1">
    <source>
        <dbReference type="EMBL" id="OLR92906.1"/>
    </source>
</evidence>
<proteinExistence type="predicted"/>
<keyword evidence="2" id="KW-1185">Reference proteome</keyword>
<dbReference type="Gene3D" id="1.25.40.10">
    <property type="entry name" value="Tetratricopeptide repeat domain"/>
    <property type="match status" value="1"/>
</dbReference>
<gene>
    <name evidence="1" type="ORF">BJP25_18185</name>
</gene>
<name>A0A1Q9LLJ5_9PSEU</name>
<dbReference type="Proteomes" id="UP000186040">
    <property type="component" value="Unassembled WGS sequence"/>
</dbReference>
<sequence length="433" mass="48193">MVSGWQALFTKRADERFPAEITRVIAEPHRYGEPDAMPTLAMLLDAAVITSHRLDASTIHDLVALSFNTLLLAGVNEGFDGHRQFFDSALQLIDLLEHRGHATTMLLLSAARFEARIDNGGARRRQFIERALSAAKDPGERLTALLTVAKFHTDISEYRKALAVLSECRRLSDNPLTEAAVDIETTTGVCYYYTDVDLAHRHFSDAVAMGGPLAERGDPCQPMATALHYLGRIASDKGQHQAALDHYVAGNNLAEGQLSGKGYFHQRLAEVLLRCGQVDEAEHHLVQAEATFARVGQVSIPLAILNGTWARLFVRTERYDDAERVLLTGLSISRRHGGPRAELMLRAELLTLRIKQGRWRDVLLLALRCLDLFIRTELAGAEGNPVKQILAQLRWATTTIGSAFRRKPRREADSQVTCPCGADHQPLTRERRR</sequence>
<evidence type="ECO:0000313" key="2">
    <source>
        <dbReference type="Proteomes" id="UP000186040"/>
    </source>
</evidence>
<dbReference type="STRING" id="1193682.BJP25_18185"/>
<protein>
    <recommendedName>
        <fullName evidence="3">MalT-like TPR region domain-containing protein</fullName>
    </recommendedName>
</protein>
<organism evidence="1 2">
    <name type="scientific">Actinokineospora bangkokensis</name>
    <dbReference type="NCBI Taxonomy" id="1193682"/>
    <lineage>
        <taxon>Bacteria</taxon>
        <taxon>Bacillati</taxon>
        <taxon>Actinomycetota</taxon>
        <taxon>Actinomycetes</taxon>
        <taxon>Pseudonocardiales</taxon>
        <taxon>Pseudonocardiaceae</taxon>
        <taxon>Actinokineospora</taxon>
    </lineage>
</organism>
<accession>A0A1Q9LLJ5</accession>
<dbReference type="SUPFAM" id="SSF48452">
    <property type="entry name" value="TPR-like"/>
    <property type="match status" value="1"/>
</dbReference>
<comment type="caution">
    <text evidence="1">The sequence shown here is derived from an EMBL/GenBank/DDBJ whole genome shotgun (WGS) entry which is preliminary data.</text>
</comment>
<evidence type="ECO:0008006" key="3">
    <source>
        <dbReference type="Google" id="ProtNLM"/>
    </source>
</evidence>
<reference evidence="1 2" key="1">
    <citation type="submission" date="2016-10" db="EMBL/GenBank/DDBJ databases">
        <title>The Draft Genome Sequence of Actinokineospora bangkokensis 44EHWT reveals the biosynthetic pathway of antifungal compounds Thailandins with unusual extender unit butylmalonyl-CoA.</title>
        <authorList>
            <person name="Greule A."/>
            <person name="Intra B."/>
            <person name="Flemming S."/>
            <person name="Rommel M.G."/>
            <person name="Panbangred W."/>
            <person name="Bechthold A."/>
        </authorList>
    </citation>
    <scope>NUCLEOTIDE SEQUENCE [LARGE SCALE GENOMIC DNA]</scope>
    <source>
        <strain evidence="1 2">44EHW</strain>
    </source>
</reference>
<dbReference type="AlphaFoldDB" id="A0A1Q9LLJ5"/>
<dbReference type="InterPro" id="IPR011990">
    <property type="entry name" value="TPR-like_helical_dom_sf"/>
</dbReference>